<dbReference type="Gene3D" id="1.20.1250.20">
    <property type="entry name" value="MFS general substrate transporter like domains"/>
    <property type="match status" value="1"/>
</dbReference>
<feature type="transmembrane region" description="Helical" evidence="7">
    <location>
        <begin position="246"/>
        <end position="263"/>
    </location>
</feature>
<evidence type="ECO:0000259" key="8">
    <source>
        <dbReference type="PROSITE" id="PS50850"/>
    </source>
</evidence>
<dbReference type="InterPro" id="IPR020846">
    <property type="entry name" value="MFS_dom"/>
</dbReference>
<keyword evidence="3" id="KW-1003">Cell membrane</keyword>
<dbReference type="PANTHER" id="PTHR23513:SF6">
    <property type="entry name" value="MAJOR FACILITATOR SUPERFAMILY ASSOCIATED DOMAIN-CONTAINING PROTEIN"/>
    <property type="match status" value="1"/>
</dbReference>
<dbReference type="InterPro" id="IPR036259">
    <property type="entry name" value="MFS_trans_sf"/>
</dbReference>
<evidence type="ECO:0000313" key="10">
    <source>
        <dbReference type="Proteomes" id="UP000612585"/>
    </source>
</evidence>
<evidence type="ECO:0000256" key="3">
    <source>
        <dbReference type="ARBA" id="ARBA00022475"/>
    </source>
</evidence>
<dbReference type="CDD" id="cd06173">
    <property type="entry name" value="MFS_MefA_like"/>
    <property type="match status" value="1"/>
</dbReference>
<dbReference type="RefSeq" id="WP_203999495.1">
    <property type="nucleotide sequence ID" value="NZ_BOPG01000037.1"/>
</dbReference>
<comment type="caution">
    <text evidence="9">The sequence shown here is derived from an EMBL/GenBank/DDBJ whole genome shotgun (WGS) entry which is preliminary data.</text>
</comment>
<dbReference type="GO" id="GO:0005886">
    <property type="term" value="C:plasma membrane"/>
    <property type="evidence" value="ECO:0007669"/>
    <property type="project" value="UniProtKB-SubCell"/>
</dbReference>
<evidence type="ECO:0000256" key="6">
    <source>
        <dbReference type="ARBA" id="ARBA00023136"/>
    </source>
</evidence>
<dbReference type="GO" id="GO:0022857">
    <property type="term" value="F:transmembrane transporter activity"/>
    <property type="evidence" value="ECO:0007669"/>
    <property type="project" value="InterPro"/>
</dbReference>
<evidence type="ECO:0000256" key="4">
    <source>
        <dbReference type="ARBA" id="ARBA00022692"/>
    </source>
</evidence>
<dbReference type="Proteomes" id="UP000612585">
    <property type="component" value="Unassembled WGS sequence"/>
</dbReference>
<keyword evidence="6 7" id="KW-0472">Membrane</keyword>
<proteinExistence type="predicted"/>
<dbReference type="EMBL" id="BOPG01000037">
    <property type="protein sequence ID" value="GIJ58551.1"/>
    <property type="molecule type" value="Genomic_DNA"/>
</dbReference>
<accession>A0A8J3ZBB5</accession>
<gene>
    <name evidence="9" type="ORF">Vau01_060670</name>
</gene>
<dbReference type="Pfam" id="PF05977">
    <property type="entry name" value="MFS_3"/>
    <property type="match status" value="1"/>
</dbReference>
<sequence length="403" mass="41362">MKRDWRLLWTASTVTSLGDGVFVAVLPLLAATLTTDPRLIAGVTAWGTLPWLLAALPAGAIVDRSDGRRALVVVQCCQALLVGALAVVSMMDAGTMAVLYGVAFALGTAETFAKVTVQKLIPAVTPSDRLETANGQQNAAMFAMKLFLGPPIGALLFSFSAALPLWLDVAAFAVSVTLVARLTVRTVASGRSPAGGVWAGARWLAGHRVLRTLTMLTAVANLANFMTVSTLVLFARQRLGLDEVGYGVLLSAMGVGGVLGSLVSGRLIGRFGGRAVVTTTIFTTPVAMLGVASLATDLPTMAALTTVTSAGASLWNVASTSLRQRTVPSGLIGRVSSAGLMVSWGMQPIGAVLGGLVAVSPLGIAGPWMVAGALRLLAAVLATPVLRDWPAVASADLDHVGKA</sequence>
<name>A0A8J3ZBB5_9ACTN</name>
<evidence type="ECO:0000256" key="2">
    <source>
        <dbReference type="ARBA" id="ARBA00022448"/>
    </source>
</evidence>
<dbReference type="InterPro" id="IPR010290">
    <property type="entry name" value="TM_effector"/>
</dbReference>
<dbReference type="PANTHER" id="PTHR23513">
    <property type="entry name" value="INTEGRAL MEMBRANE EFFLUX PROTEIN-RELATED"/>
    <property type="match status" value="1"/>
</dbReference>
<reference evidence="9" key="1">
    <citation type="submission" date="2021-01" db="EMBL/GenBank/DDBJ databases">
        <title>Whole genome shotgun sequence of Virgisporangium aurantiacum NBRC 16421.</title>
        <authorList>
            <person name="Komaki H."/>
            <person name="Tamura T."/>
        </authorList>
    </citation>
    <scope>NUCLEOTIDE SEQUENCE</scope>
    <source>
        <strain evidence="9">NBRC 16421</strain>
    </source>
</reference>
<dbReference type="SUPFAM" id="SSF103473">
    <property type="entry name" value="MFS general substrate transporter"/>
    <property type="match status" value="1"/>
</dbReference>
<keyword evidence="4 7" id="KW-0812">Transmembrane</keyword>
<feature type="transmembrane region" description="Helical" evidence="7">
    <location>
        <begin position="165"/>
        <end position="184"/>
    </location>
</feature>
<evidence type="ECO:0000256" key="1">
    <source>
        <dbReference type="ARBA" id="ARBA00004651"/>
    </source>
</evidence>
<dbReference type="PROSITE" id="PS50850">
    <property type="entry name" value="MFS"/>
    <property type="match status" value="1"/>
</dbReference>
<keyword evidence="5 7" id="KW-1133">Transmembrane helix</keyword>
<evidence type="ECO:0000313" key="9">
    <source>
        <dbReference type="EMBL" id="GIJ58551.1"/>
    </source>
</evidence>
<feature type="transmembrane region" description="Helical" evidence="7">
    <location>
        <begin position="275"/>
        <end position="295"/>
    </location>
</feature>
<evidence type="ECO:0000256" key="7">
    <source>
        <dbReference type="SAM" id="Phobius"/>
    </source>
</evidence>
<feature type="transmembrane region" description="Helical" evidence="7">
    <location>
        <begin position="212"/>
        <end position="234"/>
    </location>
</feature>
<protein>
    <submittedName>
        <fullName evidence="9">MFS transporter</fullName>
    </submittedName>
</protein>
<comment type="subcellular location">
    <subcellularLocation>
        <location evidence="1">Cell membrane</location>
        <topology evidence="1">Multi-pass membrane protein</topology>
    </subcellularLocation>
</comment>
<organism evidence="9 10">
    <name type="scientific">Virgisporangium aurantiacum</name>
    <dbReference type="NCBI Taxonomy" id="175570"/>
    <lineage>
        <taxon>Bacteria</taxon>
        <taxon>Bacillati</taxon>
        <taxon>Actinomycetota</taxon>
        <taxon>Actinomycetes</taxon>
        <taxon>Micromonosporales</taxon>
        <taxon>Micromonosporaceae</taxon>
        <taxon>Virgisporangium</taxon>
    </lineage>
</organism>
<keyword evidence="10" id="KW-1185">Reference proteome</keyword>
<feature type="transmembrane region" description="Helical" evidence="7">
    <location>
        <begin position="7"/>
        <end position="33"/>
    </location>
</feature>
<feature type="transmembrane region" description="Helical" evidence="7">
    <location>
        <begin position="39"/>
        <end position="58"/>
    </location>
</feature>
<keyword evidence="2" id="KW-0813">Transport</keyword>
<feature type="domain" description="Major facilitator superfamily (MFS) profile" evidence="8">
    <location>
        <begin position="4"/>
        <end position="390"/>
    </location>
</feature>
<dbReference type="AlphaFoldDB" id="A0A8J3ZBB5"/>
<evidence type="ECO:0000256" key="5">
    <source>
        <dbReference type="ARBA" id="ARBA00022989"/>
    </source>
</evidence>